<organism evidence="6 7">
    <name type="scientific">Pangasianodon hypophthalmus</name>
    <name type="common">Striped catfish</name>
    <name type="synonym">Helicophagus hypophthalmus</name>
    <dbReference type="NCBI Taxonomy" id="310915"/>
    <lineage>
        <taxon>Eukaryota</taxon>
        <taxon>Metazoa</taxon>
        <taxon>Chordata</taxon>
        <taxon>Craniata</taxon>
        <taxon>Vertebrata</taxon>
        <taxon>Euteleostomi</taxon>
        <taxon>Actinopterygii</taxon>
        <taxon>Neopterygii</taxon>
        <taxon>Teleostei</taxon>
        <taxon>Ostariophysi</taxon>
        <taxon>Siluriformes</taxon>
        <taxon>Pangasiidae</taxon>
        <taxon>Pangasianodon</taxon>
    </lineage>
</organism>
<dbReference type="EMBL" id="VFJC01000024">
    <property type="protein sequence ID" value="KAB5530898.1"/>
    <property type="molecule type" value="Genomic_DNA"/>
</dbReference>
<dbReference type="Proteomes" id="UP000327468">
    <property type="component" value="Chromosome 23"/>
</dbReference>
<evidence type="ECO:0000256" key="4">
    <source>
        <dbReference type="ARBA" id="ARBA00023157"/>
    </source>
</evidence>
<keyword evidence="3" id="KW-0964">Secreted</keyword>
<dbReference type="GO" id="GO:0005184">
    <property type="term" value="F:neuropeptide hormone activity"/>
    <property type="evidence" value="ECO:0007669"/>
    <property type="project" value="InterPro"/>
</dbReference>
<keyword evidence="5" id="KW-0732">Signal</keyword>
<protein>
    <submittedName>
        <fullName evidence="6">Uncharacterized protein</fullName>
    </submittedName>
</protein>
<evidence type="ECO:0000256" key="5">
    <source>
        <dbReference type="SAM" id="SignalP"/>
    </source>
</evidence>
<sequence length="105" mass="11646">MDSIRTAVYLGVCVLLLSTVCKAHTSLDHRLPMSEEQLVTRDMAEALESLLEGDGDNQIALDKRASIIPRCDVGERCALKHGPRIGRLCDCMRGSACNTFFLRCY</sequence>
<keyword evidence="4" id="KW-1015">Disulfide bond</keyword>
<feature type="signal peptide" evidence="5">
    <location>
        <begin position="1"/>
        <end position="23"/>
    </location>
</feature>
<dbReference type="SUPFAM" id="SSF64546">
    <property type="entry name" value="Satiety factor CART (cocaine and amphetamine regulated transcript)"/>
    <property type="match status" value="1"/>
</dbReference>
<reference evidence="6 7" key="1">
    <citation type="submission" date="2019-06" db="EMBL/GenBank/DDBJ databases">
        <title>A chromosome-scale genome assembly of the striped catfish, Pangasianodon hypophthalmus.</title>
        <authorList>
            <person name="Wen M."/>
            <person name="Zahm M."/>
            <person name="Roques C."/>
            <person name="Cabau C."/>
            <person name="Klopp C."/>
            <person name="Donnadieu C."/>
            <person name="Jouanno E."/>
            <person name="Avarre J.-C."/>
            <person name="Campet M."/>
            <person name="Ha T.T.T."/>
            <person name="Dugue R."/>
            <person name="Lampietro C."/>
            <person name="Louis A."/>
            <person name="Herpin A."/>
            <person name="Echchiki A."/>
            <person name="Berthelot C."/>
            <person name="Parey E."/>
            <person name="Roest-Crollius H."/>
            <person name="Braasch I."/>
            <person name="Postlethwait J."/>
            <person name="Bobe J."/>
            <person name="Montfort J."/>
            <person name="Bouchez O."/>
            <person name="Begum T."/>
            <person name="Schartl M."/>
            <person name="Guiguen Y."/>
        </authorList>
    </citation>
    <scope>NUCLEOTIDE SEQUENCE [LARGE SCALE GENOMIC DNA]</scope>
    <source>
        <strain evidence="6 7">Indonesia</strain>
        <tissue evidence="6">Blood</tissue>
    </source>
</reference>
<dbReference type="Pfam" id="PF06373">
    <property type="entry name" value="CART"/>
    <property type="match status" value="1"/>
</dbReference>
<proteinExistence type="inferred from homology"/>
<keyword evidence="7" id="KW-1185">Reference proteome</keyword>
<dbReference type="GO" id="GO:0008343">
    <property type="term" value="P:adult feeding behavior"/>
    <property type="evidence" value="ECO:0007669"/>
    <property type="project" value="InterPro"/>
</dbReference>
<dbReference type="GO" id="GO:0009267">
    <property type="term" value="P:cellular response to starvation"/>
    <property type="evidence" value="ECO:0007669"/>
    <property type="project" value="InterPro"/>
</dbReference>
<dbReference type="InterPro" id="IPR036722">
    <property type="entry name" value="CART_C_sf"/>
</dbReference>
<dbReference type="InterPro" id="IPR009106">
    <property type="entry name" value="CART"/>
</dbReference>
<comment type="similarity">
    <text evidence="2">Belongs to the CART family.</text>
</comment>
<evidence type="ECO:0000256" key="1">
    <source>
        <dbReference type="ARBA" id="ARBA00004613"/>
    </source>
</evidence>
<feature type="chain" id="PRO_5024418542" evidence="5">
    <location>
        <begin position="24"/>
        <end position="105"/>
    </location>
</feature>
<evidence type="ECO:0000256" key="2">
    <source>
        <dbReference type="ARBA" id="ARBA00005294"/>
    </source>
</evidence>
<dbReference type="GO" id="GO:0032099">
    <property type="term" value="P:negative regulation of appetite"/>
    <property type="evidence" value="ECO:0007669"/>
    <property type="project" value="InterPro"/>
</dbReference>
<evidence type="ECO:0000313" key="6">
    <source>
        <dbReference type="EMBL" id="KAB5530898.1"/>
    </source>
</evidence>
<evidence type="ECO:0000256" key="3">
    <source>
        <dbReference type="ARBA" id="ARBA00022525"/>
    </source>
</evidence>
<gene>
    <name evidence="6" type="ORF">PHYPO_G00134650</name>
</gene>
<dbReference type="Gene3D" id="4.10.40.30">
    <property type="entry name" value="CART, C-terminal domain"/>
    <property type="match status" value="1"/>
</dbReference>
<dbReference type="GO" id="GO:0007186">
    <property type="term" value="P:G protein-coupled receptor signaling pathway"/>
    <property type="evidence" value="ECO:0007669"/>
    <property type="project" value="InterPro"/>
</dbReference>
<dbReference type="AlphaFoldDB" id="A0A5N5KKX1"/>
<comment type="subcellular location">
    <subcellularLocation>
        <location evidence="1">Secreted</location>
    </subcellularLocation>
</comment>
<dbReference type="CDD" id="cd22741">
    <property type="entry name" value="CART_CTD-like"/>
    <property type="match status" value="1"/>
</dbReference>
<dbReference type="GO" id="GO:0043410">
    <property type="term" value="P:positive regulation of MAPK cascade"/>
    <property type="evidence" value="ECO:0007669"/>
    <property type="project" value="InterPro"/>
</dbReference>
<accession>A0A5N5KKX1</accession>
<name>A0A5N5KKX1_PANHP</name>
<comment type="caution">
    <text evidence="6">The sequence shown here is derived from an EMBL/GenBank/DDBJ whole genome shotgun (WGS) entry which is preliminary data.</text>
</comment>
<dbReference type="PANTHER" id="PTHR16655:SF3">
    <property type="entry name" value="COCAINE- AND AMPHETAMINE-REGULATED TRANSCRIPT CH11"/>
    <property type="match status" value="1"/>
</dbReference>
<dbReference type="GO" id="GO:0005615">
    <property type="term" value="C:extracellular space"/>
    <property type="evidence" value="ECO:0007669"/>
    <property type="project" value="InterPro"/>
</dbReference>
<dbReference type="PANTHER" id="PTHR16655">
    <property type="entry name" value="COCAINE AND AMPHETAMINE REGULATED TRANSCRIPT PROTEIN"/>
    <property type="match status" value="1"/>
</dbReference>
<evidence type="ECO:0000313" key="7">
    <source>
        <dbReference type="Proteomes" id="UP000327468"/>
    </source>
</evidence>